<accession>A0ABW1DFU5</accession>
<evidence type="ECO:0000313" key="2">
    <source>
        <dbReference type="Proteomes" id="UP001595979"/>
    </source>
</evidence>
<dbReference type="Proteomes" id="UP001595979">
    <property type="component" value="Unassembled WGS sequence"/>
</dbReference>
<keyword evidence="2" id="KW-1185">Reference proteome</keyword>
<organism evidence="1 2">
    <name type="scientific">Deinococcus petrolearius</name>
    <dbReference type="NCBI Taxonomy" id="1751295"/>
    <lineage>
        <taxon>Bacteria</taxon>
        <taxon>Thermotogati</taxon>
        <taxon>Deinococcota</taxon>
        <taxon>Deinococci</taxon>
        <taxon>Deinococcales</taxon>
        <taxon>Deinococcaceae</taxon>
        <taxon>Deinococcus</taxon>
    </lineage>
</organism>
<gene>
    <name evidence="1" type="ORF">ACFPQ6_02455</name>
</gene>
<dbReference type="EMBL" id="JBHSOH010000003">
    <property type="protein sequence ID" value="MFC5847159.1"/>
    <property type="molecule type" value="Genomic_DNA"/>
</dbReference>
<comment type="caution">
    <text evidence="1">The sequence shown here is derived from an EMBL/GenBank/DDBJ whole genome shotgun (WGS) entry which is preliminary data.</text>
</comment>
<name>A0ABW1DFU5_9DEIO</name>
<sequence length="296" mass="29692">MAPTLPLPRPTAAQQAQKRAARLASALPRPLDLTLPSNRYAAAGLAAGTLAPLLLGRGWRSALGTGLAGFSAWATARELDPDHPQTAALALPVAATAALLGGVPHLLGSLTAVSSLRVLSATVGHRPSPGDLLALGAQAALSAFAGQRAAALIPGAALSLAADAGDRFAPAPEAALYGVAAGVLPPTLRRPGRTEGDDKAAENRSVLSDLLSLAALGLSRSLAAPEPVRSGCDLVPARVSAERVQRSRQLALGALGLGLLLRESRGLSPLAAAALAVGLRRSGILEGAAGRTFKPS</sequence>
<evidence type="ECO:0000313" key="1">
    <source>
        <dbReference type="EMBL" id="MFC5847159.1"/>
    </source>
</evidence>
<dbReference type="RefSeq" id="WP_380046038.1">
    <property type="nucleotide sequence ID" value="NZ_JBHSOH010000003.1"/>
</dbReference>
<protein>
    <submittedName>
        <fullName evidence="1">Uncharacterized protein</fullName>
    </submittedName>
</protein>
<proteinExistence type="predicted"/>
<reference evidence="2" key="1">
    <citation type="journal article" date="2019" name="Int. J. Syst. Evol. Microbiol.">
        <title>The Global Catalogue of Microorganisms (GCM) 10K type strain sequencing project: providing services to taxonomists for standard genome sequencing and annotation.</title>
        <authorList>
            <consortium name="The Broad Institute Genomics Platform"/>
            <consortium name="The Broad Institute Genome Sequencing Center for Infectious Disease"/>
            <person name="Wu L."/>
            <person name="Ma J."/>
        </authorList>
    </citation>
    <scope>NUCLEOTIDE SEQUENCE [LARGE SCALE GENOMIC DNA]</scope>
    <source>
        <strain evidence="2">CGMCC 1.15053</strain>
    </source>
</reference>